<accession>A0AB40DCM3</accession>
<proteinExistence type="predicted"/>
<evidence type="ECO:0000313" key="2">
    <source>
        <dbReference type="RefSeq" id="XP_065721894.2"/>
    </source>
</evidence>
<dbReference type="SUPFAM" id="SSF46458">
    <property type="entry name" value="Globin-like"/>
    <property type="match status" value="1"/>
</dbReference>
<dbReference type="RefSeq" id="XP_065721894.2">
    <property type="nucleotide sequence ID" value="XM_065865822.2"/>
</dbReference>
<keyword evidence="1" id="KW-1185">Reference proteome</keyword>
<dbReference type="AlphaFoldDB" id="A0AB40DCM3"/>
<gene>
    <name evidence="2" type="primary">LOC108013802</name>
</gene>
<dbReference type="Proteomes" id="UP001652628">
    <property type="component" value="Chromosome 3"/>
</dbReference>
<reference evidence="2" key="1">
    <citation type="submission" date="2025-08" db="UniProtKB">
        <authorList>
            <consortium name="RefSeq"/>
        </authorList>
    </citation>
    <scope>IDENTIFICATION</scope>
</reference>
<organism evidence="1 2">
    <name type="scientific">Drosophila suzukii</name>
    <name type="common">Spotted-wing drosophila fruit fly</name>
    <dbReference type="NCBI Taxonomy" id="28584"/>
    <lineage>
        <taxon>Eukaryota</taxon>
        <taxon>Metazoa</taxon>
        <taxon>Ecdysozoa</taxon>
        <taxon>Arthropoda</taxon>
        <taxon>Hexapoda</taxon>
        <taxon>Insecta</taxon>
        <taxon>Pterygota</taxon>
        <taxon>Neoptera</taxon>
        <taxon>Endopterygota</taxon>
        <taxon>Diptera</taxon>
        <taxon>Brachycera</taxon>
        <taxon>Muscomorpha</taxon>
        <taxon>Ephydroidea</taxon>
        <taxon>Drosophilidae</taxon>
        <taxon>Drosophila</taxon>
        <taxon>Sophophora</taxon>
    </lineage>
</organism>
<protein>
    <submittedName>
        <fullName evidence="2">Uncharacterized protein isoform X2</fullName>
    </submittedName>
</protein>
<dbReference type="InterPro" id="IPR009050">
    <property type="entry name" value="Globin-like_sf"/>
</dbReference>
<name>A0AB40DCM3_DROSZ</name>
<dbReference type="GeneID" id="108013802"/>
<dbReference type="CDD" id="cd01040">
    <property type="entry name" value="Mb-like"/>
    <property type="match status" value="1"/>
</dbReference>
<evidence type="ECO:0000313" key="1">
    <source>
        <dbReference type="Proteomes" id="UP001652628"/>
    </source>
</evidence>
<sequence>MSKEIITNRPSGIASSIYPKRIPKIKVGAIKDELGFTLSERLALRQAWNLIRPFERRYGQDVFYRDGRDLNLKAMHSHALQFIHFFGLLIEEADPVMFQLMINDNNLTHSRCKVGSAYIGNLAQALVDYVLKVFHKVSSPSLERGFRKIVEKFQNYHDHQPTKTAYHRVSKLDVL</sequence>
<dbReference type="InterPro" id="IPR044399">
    <property type="entry name" value="Mb-like_M"/>
</dbReference>